<evidence type="ECO:0000256" key="5">
    <source>
        <dbReference type="ARBA" id="ARBA00023136"/>
    </source>
</evidence>
<protein>
    <submittedName>
        <fullName evidence="7">TspO/MBR family protein</fullName>
    </submittedName>
</protein>
<evidence type="ECO:0000313" key="7">
    <source>
        <dbReference type="EMBL" id="MEQ2456807.1"/>
    </source>
</evidence>
<dbReference type="PANTHER" id="PTHR10057">
    <property type="entry name" value="PERIPHERAL-TYPE BENZODIAZEPINE RECEPTOR"/>
    <property type="match status" value="1"/>
</dbReference>
<feature type="transmembrane region" description="Helical" evidence="6">
    <location>
        <begin position="81"/>
        <end position="101"/>
    </location>
</feature>
<feature type="transmembrane region" description="Helical" evidence="6">
    <location>
        <begin position="107"/>
        <end position="125"/>
    </location>
</feature>
<name>A0ABV1ESC2_9FIRM</name>
<dbReference type="PANTHER" id="PTHR10057:SF0">
    <property type="entry name" value="TRANSLOCATOR PROTEIN"/>
    <property type="match status" value="1"/>
</dbReference>
<reference evidence="7 8" key="1">
    <citation type="submission" date="2024-03" db="EMBL/GenBank/DDBJ databases">
        <title>Human intestinal bacterial collection.</title>
        <authorList>
            <person name="Pauvert C."/>
            <person name="Hitch T.C.A."/>
            <person name="Clavel T."/>
        </authorList>
    </citation>
    <scope>NUCLEOTIDE SEQUENCE [LARGE SCALE GENOMIC DNA]</scope>
    <source>
        <strain evidence="7 8">CLA-AP-H34</strain>
    </source>
</reference>
<dbReference type="RefSeq" id="WP_349140510.1">
    <property type="nucleotide sequence ID" value="NZ_JBBMFT010000005.1"/>
</dbReference>
<sequence>MNQHKWGVYASWTVLAEAVGGLSGWLTRDGARQYSQSIRQPPLSPPPVVFPIVWAGLFALMGVGAARIYLSAPSADRSRALTAFFVQLGFNFFWSILFFNLQAFGPALLWLLILWGLILWMILSFRRVDKAAAWLQVPYLLWVSFAAYLNLGVWLLNR</sequence>
<comment type="subcellular location">
    <subcellularLocation>
        <location evidence="1">Membrane</location>
        <topology evidence="1">Multi-pass membrane protein</topology>
    </subcellularLocation>
</comment>
<dbReference type="CDD" id="cd15904">
    <property type="entry name" value="TSPO_MBR"/>
    <property type="match status" value="1"/>
</dbReference>
<accession>A0ABV1ESC2</accession>
<evidence type="ECO:0000256" key="4">
    <source>
        <dbReference type="ARBA" id="ARBA00022989"/>
    </source>
</evidence>
<keyword evidence="3 6" id="KW-0812">Transmembrane</keyword>
<dbReference type="Proteomes" id="UP001440599">
    <property type="component" value="Unassembled WGS sequence"/>
</dbReference>
<keyword evidence="8" id="KW-1185">Reference proteome</keyword>
<gene>
    <name evidence="7" type="ORF">WMO45_09750</name>
</gene>
<feature type="transmembrane region" description="Helical" evidence="6">
    <location>
        <begin position="7"/>
        <end position="28"/>
    </location>
</feature>
<dbReference type="PIRSF" id="PIRSF005859">
    <property type="entry name" value="PBR"/>
    <property type="match status" value="1"/>
</dbReference>
<evidence type="ECO:0000313" key="8">
    <source>
        <dbReference type="Proteomes" id="UP001440599"/>
    </source>
</evidence>
<organism evidence="7 8">
    <name type="scientific">Flavonifractor hominis</name>
    <dbReference type="NCBI Taxonomy" id="3133178"/>
    <lineage>
        <taxon>Bacteria</taxon>
        <taxon>Bacillati</taxon>
        <taxon>Bacillota</taxon>
        <taxon>Clostridia</taxon>
        <taxon>Eubacteriales</taxon>
        <taxon>Oscillospiraceae</taxon>
        <taxon>Flavonifractor</taxon>
    </lineage>
</organism>
<evidence type="ECO:0000256" key="3">
    <source>
        <dbReference type="ARBA" id="ARBA00022692"/>
    </source>
</evidence>
<comment type="similarity">
    <text evidence="2">Belongs to the TspO/BZRP family.</text>
</comment>
<feature type="transmembrane region" description="Helical" evidence="6">
    <location>
        <begin position="137"/>
        <end position="156"/>
    </location>
</feature>
<evidence type="ECO:0000256" key="6">
    <source>
        <dbReference type="SAM" id="Phobius"/>
    </source>
</evidence>
<dbReference type="EMBL" id="JBBMFT010000005">
    <property type="protein sequence ID" value="MEQ2456807.1"/>
    <property type="molecule type" value="Genomic_DNA"/>
</dbReference>
<proteinExistence type="inferred from homology"/>
<dbReference type="Gene3D" id="1.20.1260.100">
    <property type="entry name" value="TspO/MBR protein"/>
    <property type="match status" value="1"/>
</dbReference>
<comment type="caution">
    <text evidence="7">The sequence shown here is derived from an EMBL/GenBank/DDBJ whole genome shotgun (WGS) entry which is preliminary data.</text>
</comment>
<feature type="transmembrane region" description="Helical" evidence="6">
    <location>
        <begin position="48"/>
        <end position="69"/>
    </location>
</feature>
<keyword evidence="4 6" id="KW-1133">Transmembrane helix</keyword>
<dbReference type="InterPro" id="IPR038330">
    <property type="entry name" value="TspO/MBR-related_sf"/>
</dbReference>
<keyword evidence="5 6" id="KW-0472">Membrane</keyword>
<evidence type="ECO:0000256" key="1">
    <source>
        <dbReference type="ARBA" id="ARBA00004141"/>
    </source>
</evidence>
<dbReference type="InterPro" id="IPR004307">
    <property type="entry name" value="TspO_MBR"/>
</dbReference>
<dbReference type="Pfam" id="PF03073">
    <property type="entry name" value="TspO_MBR"/>
    <property type="match status" value="1"/>
</dbReference>
<evidence type="ECO:0000256" key="2">
    <source>
        <dbReference type="ARBA" id="ARBA00007524"/>
    </source>
</evidence>